<reference evidence="2" key="1">
    <citation type="submission" date="2022-10" db="EMBL/GenBank/DDBJ databases">
        <title>The complete genomes of actinobacterial strains from the NBC collection.</title>
        <authorList>
            <person name="Joergensen T.S."/>
            <person name="Alvarez Arevalo M."/>
            <person name="Sterndorff E.B."/>
            <person name="Faurdal D."/>
            <person name="Vuksanovic O."/>
            <person name="Mourched A.-S."/>
            <person name="Charusanti P."/>
            <person name="Shaw S."/>
            <person name="Blin K."/>
            <person name="Weber T."/>
        </authorList>
    </citation>
    <scope>NUCLEOTIDE SEQUENCE</scope>
    <source>
        <strain evidence="2">NBC_00254</strain>
    </source>
</reference>
<feature type="region of interest" description="Disordered" evidence="1">
    <location>
        <begin position="302"/>
        <end position="321"/>
    </location>
</feature>
<dbReference type="Proteomes" id="UP001432011">
    <property type="component" value="Chromosome"/>
</dbReference>
<dbReference type="Pfam" id="PF23716">
    <property type="entry name" value="DUF7158"/>
    <property type="match status" value="1"/>
</dbReference>
<evidence type="ECO:0000313" key="3">
    <source>
        <dbReference type="Proteomes" id="UP001432011"/>
    </source>
</evidence>
<dbReference type="RefSeq" id="WP_328709984.1">
    <property type="nucleotide sequence ID" value="NZ_CP108085.1"/>
</dbReference>
<dbReference type="InterPro" id="IPR055582">
    <property type="entry name" value="DUF7158"/>
</dbReference>
<keyword evidence="3" id="KW-1185">Reference proteome</keyword>
<sequence>MNNLDASLAGGVVAGSARGRPVDGHVAETPGAARVTVGVLSPDGVLAMDGVVAATAGDRVITVAEVDRRLRLVRGGPLASRLPRPETAEGRNLRRWLVQVMVAEALCEQEAARLGLVPDHVGPENPLPTPRPLPAPGLCPPGPSSGGTAVAPEAVLTLAGALRAGGVAAAVLAVSPAARAVCRVLAEGHEPAEDEVRDYYRRNLDRFTTPETRWVRPFGPVRRGEITGPIEDAVFAARHGETVGPVEGPGGPWTLVVERIEAARREPYAAVRERIRAELAQESGERAFARWLDARHADSVVLTPGHEHPADPAQPDADHRH</sequence>
<accession>A0ABZ1SUL2</accession>
<proteinExistence type="predicted"/>
<dbReference type="SUPFAM" id="SSF109998">
    <property type="entry name" value="Triger factor/SurA peptide-binding domain-like"/>
    <property type="match status" value="1"/>
</dbReference>
<keyword evidence="2" id="KW-0413">Isomerase</keyword>
<dbReference type="InterPro" id="IPR027304">
    <property type="entry name" value="Trigger_fact/SurA_dom_sf"/>
</dbReference>
<gene>
    <name evidence="2" type="ORF">OG913_06660</name>
</gene>
<name>A0ABZ1SUL2_9ACTN</name>
<dbReference type="EMBL" id="CP108085">
    <property type="protein sequence ID" value="WUP76695.1"/>
    <property type="molecule type" value="Genomic_DNA"/>
</dbReference>
<evidence type="ECO:0000256" key="1">
    <source>
        <dbReference type="SAM" id="MobiDB-lite"/>
    </source>
</evidence>
<feature type="compositionally biased region" description="Basic and acidic residues" evidence="1">
    <location>
        <begin position="305"/>
        <end position="321"/>
    </location>
</feature>
<protein>
    <submittedName>
        <fullName evidence="2">Peptidylprolyl isomerase</fullName>
    </submittedName>
</protein>
<organism evidence="2 3">
    <name type="scientific">Microbispora hainanensis</name>
    <dbReference type="NCBI Taxonomy" id="568844"/>
    <lineage>
        <taxon>Bacteria</taxon>
        <taxon>Bacillati</taxon>
        <taxon>Actinomycetota</taxon>
        <taxon>Actinomycetes</taxon>
        <taxon>Streptosporangiales</taxon>
        <taxon>Streptosporangiaceae</taxon>
        <taxon>Microbispora</taxon>
    </lineage>
</organism>
<dbReference type="Gene3D" id="3.10.50.40">
    <property type="match status" value="1"/>
</dbReference>
<evidence type="ECO:0000313" key="2">
    <source>
        <dbReference type="EMBL" id="WUP76695.1"/>
    </source>
</evidence>
<dbReference type="InterPro" id="IPR046357">
    <property type="entry name" value="PPIase_dom_sf"/>
</dbReference>
<dbReference type="GO" id="GO:0016853">
    <property type="term" value="F:isomerase activity"/>
    <property type="evidence" value="ECO:0007669"/>
    <property type="project" value="UniProtKB-KW"/>
</dbReference>